<evidence type="ECO:0000313" key="1">
    <source>
        <dbReference type="Proteomes" id="UP000515153"/>
    </source>
</evidence>
<dbReference type="RefSeq" id="XP_030988104.1">
    <property type="nucleotide sequence ID" value="XM_031120711.1"/>
</dbReference>
<reference evidence="2" key="1">
    <citation type="journal article" date="2019" name="Mol. Biol. Evol.">
        <title>Blast fungal genomes show frequent chromosomal changes, gene gains and losses, and effector gene turnover.</title>
        <authorList>
            <person name="Gomez Luciano L.B."/>
            <person name="Jason Tsai I."/>
            <person name="Chuma I."/>
            <person name="Tosa Y."/>
            <person name="Chen Y.H."/>
            <person name="Li J.Y."/>
            <person name="Li M.Y."/>
            <person name="Jade Lu M.Y."/>
            <person name="Nakayashiki H."/>
            <person name="Li W.H."/>
        </authorList>
    </citation>
    <scope>NUCLEOTIDE SEQUENCE</scope>
    <source>
        <strain evidence="2">NI907</strain>
    </source>
</reference>
<organism evidence="1 2">
    <name type="scientific">Pyricularia grisea</name>
    <name type="common">Crabgrass-specific blast fungus</name>
    <name type="synonym">Magnaporthe grisea</name>
    <dbReference type="NCBI Taxonomy" id="148305"/>
    <lineage>
        <taxon>Eukaryota</taxon>
        <taxon>Fungi</taxon>
        <taxon>Dikarya</taxon>
        <taxon>Ascomycota</taxon>
        <taxon>Pezizomycotina</taxon>
        <taxon>Sordariomycetes</taxon>
        <taxon>Sordariomycetidae</taxon>
        <taxon>Magnaporthales</taxon>
        <taxon>Pyriculariaceae</taxon>
        <taxon>Pyricularia</taxon>
    </lineage>
</organism>
<gene>
    <name evidence="2" type="ORF">PgNI_00633</name>
</gene>
<protein>
    <submittedName>
        <fullName evidence="2">Uncharacterized protein</fullName>
    </submittedName>
</protein>
<evidence type="ECO:0000313" key="2">
    <source>
        <dbReference type="RefSeq" id="XP_030988104.1"/>
    </source>
</evidence>
<proteinExistence type="predicted"/>
<dbReference type="AlphaFoldDB" id="A0A6P8BM91"/>
<dbReference type="KEGG" id="pgri:PgNI_00633"/>
<reference evidence="2" key="2">
    <citation type="submission" date="2019-10" db="EMBL/GenBank/DDBJ databases">
        <authorList>
            <consortium name="NCBI Genome Project"/>
        </authorList>
    </citation>
    <scope>NUCLEOTIDE SEQUENCE</scope>
    <source>
        <strain evidence="2">NI907</strain>
    </source>
</reference>
<keyword evidence="1" id="KW-1185">Reference proteome</keyword>
<name>A0A6P8BM91_PYRGI</name>
<reference evidence="2" key="3">
    <citation type="submission" date="2025-08" db="UniProtKB">
        <authorList>
            <consortium name="RefSeq"/>
        </authorList>
    </citation>
    <scope>IDENTIFICATION</scope>
    <source>
        <strain evidence="2">NI907</strain>
    </source>
</reference>
<sequence length="55" mass="5928">MSLPPKTPLPLNLFFLSPPPCPCGICSRVSRCGTPNRLPPHQQPSLATQIPGKVH</sequence>
<dbReference type="Proteomes" id="UP000515153">
    <property type="component" value="Unplaced"/>
</dbReference>
<accession>A0A6P8BM91</accession>
<dbReference type="GeneID" id="41955625"/>